<feature type="non-terminal residue" evidence="1">
    <location>
        <position position="1"/>
    </location>
</feature>
<organism evidence="1">
    <name type="scientific">marine sediment metagenome</name>
    <dbReference type="NCBI Taxonomy" id="412755"/>
    <lineage>
        <taxon>unclassified sequences</taxon>
        <taxon>metagenomes</taxon>
        <taxon>ecological metagenomes</taxon>
    </lineage>
</organism>
<comment type="caution">
    <text evidence="1">The sequence shown here is derived from an EMBL/GenBank/DDBJ whole genome shotgun (WGS) entry which is preliminary data.</text>
</comment>
<accession>X1HF26</accession>
<name>X1HF26_9ZZZZ</name>
<dbReference type="AlphaFoldDB" id="X1HF26"/>
<reference evidence="1" key="1">
    <citation type="journal article" date="2014" name="Front. Microbiol.">
        <title>High frequency of phylogenetically diverse reductive dehalogenase-homologous genes in deep subseafloor sedimentary metagenomes.</title>
        <authorList>
            <person name="Kawai M."/>
            <person name="Futagami T."/>
            <person name="Toyoda A."/>
            <person name="Takaki Y."/>
            <person name="Nishi S."/>
            <person name="Hori S."/>
            <person name="Arai W."/>
            <person name="Tsubouchi T."/>
            <person name="Morono Y."/>
            <person name="Uchiyama I."/>
            <person name="Ito T."/>
            <person name="Fujiyama A."/>
            <person name="Inagaki F."/>
            <person name="Takami H."/>
        </authorList>
    </citation>
    <scope>NUCLEOTIDE SEQUENCE</scope>
    <source>
        <strain evidence="1">Expedition CK06-06</strain>
    </source>
</reference>
<sequence length="59" mass="6215">LQENVDIKVIKKLNDLPSGLTGILTLDDGANWNVALTFEDGVLTTQVIGVSTGASATWT</sequence>
<evidence type="ECO:0000313" key="1">
    <source>
        <dbReference type="EMBL" id="GAH55665.1"/>
    </source>
</evidence>
<protein>
    <submittedName>
        <fullName evidence="1">Uncharacterized protein</fullName>
    </submittedName>
</protein>
<dbReference type="EMBL" id="BARU01018369">
    <property type="protein sequence ID" value="GAH55665.1"/>
    <property type="molecule type" value="Genomic_DNA"/>
</dbReference>
<gene>
    <name evidence="1" type="ORF">S03H2_30366</name>
</gene>
<proteinExistence type="predicted"/>